<accession>A0ABR0LSX7</accession>
<feature type="non-terminal residue" evidence="2">
    <location>
        <position position="1"/>
    </location>
</feature>
<evidence type="ECO:0000256" key="1">
    <source>
        <dbReference type="SAM" id="MobiDB-lite"/>
    </source>
</evidence>
<evidence type="ECO:0000313" key="3">
    <source>
        <dbReference type="Proteomes" id="UP001357485"/>
    </source>
</evidence>
<gene>
    <name evidence="2" type="ORF">LTR16_010697</name>
</gene>
<name>A0ABR0LSX7_9PEZI</name>
<sequence length="80" mass="8728">DSDDDEDEASPLKPDHERHSSHNQQNARPGDDSTSPGTRRSSANTSSTGKRLEDVSANAMCSQFYVQTSSNARSKMLSEN</sequence>
<proteinExistence type="predicted"/>
<feature type="compositionally biased region" description="Polar residues" evidence="1">
    <location>
        <begin position="22"/>
        <end position="49"/>
    </location>
</feature>
<comment type="caution">
    <text evidence="2">The sequence shown here is derived from an EMBL/GenBank/DDBJ whole genome shotgun (WGS) entry which is preliminary data.</text>
</comment>
<protein>
    <submittedName>
        <fullName evidence="2">Uncharacterized protein</fullName>
    </submittedName>
</protein>
<dbReference type="EMBL" id="JAVRRA010011323">
    <property type="protein sequence ID" value="KAK5240390.1"/>
    <property type="molecule type" value="Genomic_DNA"/>
</dbReference>
<keyword evidence="3" id="KW-1185">Reference proteome</keyword>
<organism evidence="2 3">
    <name type="scientific">Cryomyces antarcticus</name>
    <dbReference type="NCBI Taxonomy" id="329879"/>
    <lineage>
        <taxon>Eukaryota</taxon>
        <taxon>Fungi</taxon>
        <taxon>Dikarya</taxon>
        <taxon>Ascomycota</taxon>
        <taxon>Pezizomycotina</taxon>
        <taxon>Dothideomycetes</taxon>
        <taxon>Dothideomycetes incertae sedis</taxon>
        <taxon>Cryomyces</taxon>
    </lineage>
</organism>
<dbReference type="Proteomes" id="UP001357485">
    <property type="component" value="Unassembled WGS sequence"/>
</dbReference>
<evidence type="ECO:0000313" key="2">
    <source>
        <dbReference type="EMBL" id="KAK5240390.1"/>
    </source>
</evidence>
<feature type="region of interest" description="Disordered" evidence="1">
    <location>
        <begin position="1"/>
        <end position="58"/>
    </location>
</feature>
<reference evidence="2 3" key="1">
    <citation type="submission" date="2023-08" db="EMBL/GenBank/DDBJ databases">
        <title>Black Yeasts Isolated from many extreme environments.</title>
        <authorList>
            <person name="Coleine C."/>
            <person name="Stajich J.E."/>
            <person name="Selbmann L."/>
        </authorList>
    </citation>
    <scope>NUCLEOTIDE SEQUENCE [LARGE SCALE GENOMIC DNA]</scope>
    <source>
        <strain evidence="2 3">CCFEE 536</strain>
    </source>
</reference>